<dbReference type="Proteomes" id="UP000036403">
    <property type="component" value="Unassembled WGS sequence"/>
</dbReference>
<dbReference type="OrthoDB" id="7693791at2759"/>
<evidence type="ECO:0000313" key="2">
    <source>
        <dbReference type="EMBL" id="KMQ84127.1"/>
    </source>
</evidence>
<dbReference type="STRING" id="67767.A0A0J7K1D9"/>
<dbReference type="PaxDb" id="67767-A0A0J7K1D9"/>
<evidence type="ECO:0000313" key="3">
    <source>
        <dbReference type="Proteomes" id="UP000036403"/>
    </source>
</evidence>
<sequence>MMGILYTGKSVTSREKNQSKRVVEELAAPFKNSNGNITTDNILTMMPLAKHLLSWRLTLVETLKENKSREKGASKTRAELSIVFDFHENVTICSDVAKKSKAVILLSTMHHDKTIEVPKQKPEILHFYNKTVWHRCYEQNAWNLYDL</sequence>
<dbReference type="InterPro" id="IPR029526">
    <property type="entry name" value="PGBD"/>
</dbReference>
<name>A0A0J7K1D9_LASNI</name>
<feature type="domain" description="PiggyBac transposable element-derived protein" evidence="1">
    <location>
        <begin position="6"/>
        <end position="121"/>
    </location>
</feature>
<dbReference type="EMBL" id="LBMM01017302">
    <property type="protein sequence ID" value="KMQ84127.1"/>
    <property type="molecule type" value="Genomic_DNA"/>
</dbReference>
<evidence type="ECO:0000259" key="1">
    <source>
        <dbReference type="Pfam" id="PF13843"/>
    </source>
</evidence>
<dbReference type="Pfam" id="PF13843">
    <property type="entry name" value="DDE_Tnp_1_7"/>
    <property type="match status" value="1"/>
</dbReference>
<keyword evidence="3" id="KW-1185">Reference proteome</keyword>
<protein>
    <submittedName>
        <fullName evidence="2">Piggybac transposable element-derived protein 4-like protein</fullName>
    </submittedName>
</protein>
<organism evidence="2 3">
    <name type="scientific">Lasius niger</name>
    <name type="common">Black garden ant</name>
    <dbReference type="NCBI Taxonomy" id="67767"/>
    <lineage>
        <taxon>Eukaryota</taxon>
        <taxon>Metazoa</taxon>
        <taxon>Ecdysozoa</taxon>
        <taxon>Arthropoda</taxon>
        <taxon>Hexapoda</taxon>
        <taxon>Insecta</taxon>
        <taxon>Pterygota</taxon>
        <taxon>Neoptera</taxon>
        <taxon>Endopterygota</taxon>
        <taxon>Hymenoptera</taxon>
        <taxon>Apocrita</taxon>
        <taxon>Aculeata</taxon>
        <taxon>Formicoidea</taxon>
        <taxon>Formicidae</taxon>
        <taxon>Formicinae</taxon>
        <taxon>Lasius</taxon>
        <taxon>Lasius</taxon>
    </lineage>
</organism>
<reference evidence="2 3" key="1">
    <citation type="submission" date="2015-04" db="EMBL/GenBank/DDBJ databases">
        <title>Lasius niger genome sequencing.</title>
        <authorList>
            <person name="Konorov E.A."/>
            <person name="Nikitin M.A."/>
            <person name="Kirill M.V."/>
            <person name="Chang P."/>
        </authorList>
    </citation>
    <scope>NUCLEOTIDE SEQUENCE [LARGE SCALE GENOMIC DNA]</scope>
    <source>
        <tissue evidence="2">Whole</tissue>
    </source>
</reference>
<gene>
    <name evidence="2" type="ORF">RF55_18351</name>
</gene>
<comment type="caution">
    <text evidence="2">The sequence shown here is derived from an EMBL/GenBank/DDBJ whole genome shotgun (WGS) entry which is preliminary data.</text>
</comment>
<accession>A0A0J7K1D9</accession>
<proteinExistence type="predicted"/>
<dbReference type="AlphaFoldDB" id="A0A0J7K1D9"/>